<dbReference type="AlphaFoldDB" id="A0A0G1YRW0"/>
<dbReference type="EMBL" id="LCSD01000032">
    <property type="protein sequence ID" value="KKW46138.1"/>
    <property type="molecule type" value="Genomic_DNA"/>
</dbReference>
<sequence>MADDFLSRFLGNAARARILRAFVLNQSEVFTAPLAAKRAGVSPATAAKEIRSLEQLGVIKKAKFSIQVGKAKRAVTGRQNEHAWAFDPDFKHAPALVKFVHEVSPVQYKNILGALKGAGRLAAIILSGSFMGDPTRPADLIVAADALNEGRLESAVKALEPAFGREIRYAVFSTPEFRYRLTIEDRLLRDTLDYPHLVLLDKMRLL</sequence>
<gene>
    <name evidence="1" type="ORF">UY98_C0032G0014</name>
</gene>
<organism evidence="1 2">
    <name type="scientific">Candidatus Kaiserbacteria bacterium GW2011_GWA2_58_9</name>
    <dbReference type="NCBI Taxonomy" id="1618672"/>
    <lineage>
        <taxon>Bacteria</taxon>
        <taxon>Candidatus Kaiseribacteriota</taxon>
    </lineage>
</organism>
<accession>A0A0G1YRW0</accession>
<name>A0A0G1YRW0_9BACT</name>
<proteinExistence type="predicted"/>
<evidence type="ECO:0000313" key="1">
    <source>
        <dbReference type="EMBL" id="KKW46138.1"/>
    </source>
</evidence>
<evidence type="ECO:0000313" key="2">
    <source>
        <dbReference type="Proteomes" id="UP000034789"/>
    </source>
</evidence>
<dbReference type="Proteomes" id="UP000034789">
    <property type="component" value="Unassembled WGS sequence"/>
</dbReference>
<comment type="caution">
    <text evidence="1">The sequence shown here is derived from an EMBL/GenBank/DDBJ whole genome shotgun (WGS) entry which is preliminary data.</text>
</comment>
<protein>
    <submittedName>
        <fullName evidence="1">Putative transcriptional regulator</fullName>
    </submittedName>
</protein>
<reference evidence="1 2" key="1">
    <citation type="journal article" date="2015" name="Nature">
        <title>rRNA introns, odd ribosomes, and small enigmatic genomes across a large radiation of phyla.</title>
        <authorList>
            <person name="Brown C.T."/>
            <person name="Hug L.A."/>
            <person name="Thomas B.C."/>
            <person name="Sharon I."/>
            <person name="Castelle C.J."/>
            <person name="Singh A."/>
            <person name="Wilkins M.J."/>
            <person name="Williams K.H."/>
            <person name="Banfield J.F."/>
        </authorList>
    </citation>
    <scope>NUCLEOTIDE SEQUENCE [LARGE SCALE GENOMIC DNA]</scope>
</reference>